<accession>A0A0P1IT27</accession>
<dbReference type="PANTHER" id="PTHR43877">
    <property type="entry name" value="AMINOALKYLPHOSPHONATE N-ACETYLTRANSFERASE-RELATED-RELATED"/>
    <property type="match status" value="1"/>
</dbReference>
<evidence type="ECO:0000256" key="2">
    <source>
        <dbReference type="ARBA" id="ARBA00023315"/>
    </source>
</evidence>
<reference evidence="5" key="1">
    <citation type="submission" date="2015-09" db="EMBL/GenBank/DDBJ databases">
        <authorList>
            <person name="Rodrigo-Torres L."/>
            <person name="Arahal D.R."/>
        </authorList>
    </citation>
    <scope>NUCLEOTIDE SEQUENCE [LARGE SCALE GENOMIC DNA]</scope>
    <source>
        <strain evidence="5">CECT 5091</strain>
    </source>
</reference>
<dbReference type="PANTHER" id="PTHR43877:SF8">
    <property type="entry name" value="N-ACETYLGLUTAMATE SYNTHASE-RELATED"/>
    <property type="match status" value="1"/>
</dbReference>
<keyword evidence="5" id="KW-1185">Reference proteome</keyword>
<dbReference type="OrthoDB" id="3389160at2"/>
<evidence type="ECO:0000313" key="5">
    <source>
        <dbReference type="Proteomes" id="UP000051260"/>
    </source>
</evidence>
<dbReference type="PROSITE" id="PS51186">
    <property type="entry name" value="GNAT"/>
    <property type="match status" value="1"/>
</dbReference>
<feature type="domain" description="N-acetyltransferase" evidence="3">
    <location>
        <begin position="1"/>
        <end position="172"/>
    </location>
</feature>
<dbReference type="EC" id="2.3.1.-" evidence="4"/>
<dbReference type="Proteomes" id="UP000051260">
    <property type="component" value="Unassembled WGS sequence"/>
</dbReference>
<dbReference type="InterPro" id="IPR050832">
    <property type="entry name" value="Bact_Acetyltransf"/>
</dbReference>
<keyword evidence="1 4" id="KW-0808">Transferase</keyword>
<dbReference type="InterPro" id="IPR016181">
    <property type="entry name" value="Acyl_CoA_acyltransferase"/>
</dbReference>
<dbReference type="STRING" id="1715692.RUE5091_02610"/>
<dbReference type="AlphaFoldDB" id="A0A0P1IT27"/>
<organism evidence="4 5">
    <name type="scientific">Ruegeria denitrificans</name>
    <dbReference type="NCBI Taxonomy" id="1715692"/>
    <lineage>
        <taxon>Bacteria</taxon>
        <taxon>Pseudomonadati</taxon>
        <taxon>Pseudomonadota</taxon>
        <taxon>Alphaproteobacteria</taxon>
        <taxon>Rhodobacterales</taxon>
        <taxon>Roseobacteraceae</taxon>
        <taxon>Ruegeria</taxon>
    </lineage>
</organism>
<dbReference type="GO" id="GO:0016747">
    <property type="term" value="F:acyltransferase activity, transferring groups other than amino-acyl groups"/>
    <property type="evidence" value="ECO:0007669"/>
    <property type="project" value="InterPro"/>
</dbReference>
<dbReference type="EMBL" id="CYUD01000007">
    <property type="protein sequence ID" value="CUK04303.1"/>
    <property type="molecule type" value="Genomic_DNA"/>
</dbReference>
<dbReference type="Gene3D" id="3.40.630.30">
    <property type="match status" value="1"/>
</dbReference>
<evidence type="ECO:0000256" key="1">
    <source>
        <dbReference type="ARBA" id="ARBA00022679"/>
    </source>
</evidence>
<dbReference type="Pfam" id="PF13508">
    <property type="entry name" value="Acetyltransf_7"/>
    <property type="match status" value="1"/>
</dbReference>
<evidence type="ECO:0000313" key="4">
    <source>
        <dbReference type="EMBL" id="CUK04303.1"/>
    </source>
</evidence>
<protein>
    <submittedName>
        <fullName evidence="4">Acetyltransferase</fullName>
        <ecNumber evidence="4">2.3.1.-</ecNumber>
    </submittedName>
</protein>
<proteinExistence type="predicted"/>
<keyword evidence="2 4" id="KW-0012">Acyltransferase</keyword>
<name>A0A0P1IT27_9RHOB</name>
<dbReference type="RefSeq" id="WP_058282296.1">
    <property type="nucleotide sequence ID" value="NZ_CYUD01000007.1"/>
</dbReference>
<gene>
    <name evidence="4" type="primary">ttr</name>
    <name evidence="4" type="ORF">RUE5091_02610</name>
</gene>
<sequence>MILRLTESRFDAALEDLTEILHACVQDGASIGFILPFSPDQARIYWQARVQPDVQSGALDLFVFYENERILGTVQLIPAAMPNQPHRADVAKLLVHPKARRQGLGRSLMVALQDRAIQLGRTLLVLDTRSSDPSRILYQSMGFQIAGEIPNYCRNPFRDRLEPTTYMFKNLG</sequence>
<dbReference type="SUPFAM" id="SSF55729">
    <property type="entry name" value="Acyl-CoA N-acyltransferases (Nat)"/>
    <property type="match status" value="1"/>
</dbReference>
<dbReference type="CDD" id="cd04301">
    <property type="entry name" value="NAT_SF"/>
    <property type="match status" value="1"/>
</dbReference>
<evidence type="ECO:0000259" key="3">
    <source>
        <dbReference type="PROSITE" id="PS51186"/>
    </source>
</evidence>
<dbReference type="InterPro" id="IPR000182">
    <property type="entry name" value="GNAT_dom"/>
</dbReference>